<evidence type="ECO:0000313" key="2">
    <source>
        <dbReference type="Proteomes" id="UP000184452"/>
    </source>
</evidence>
<dbReference type="Proteomes" id="UP000184452">
    <property type="component" value="Unassembled WGS sequence"/>
</dbReference>
<keyword evidence="2" id="KW-1185">Reference proteome</keyword>
<name>A0A1M6PLF8_9ACTN</name>
<protein>
    <submittedName>
        <fullName evidence="1">Uncharacterized protein</fullName>
    </submittedName>
</protein>
<evidence type="ECO:0000313" key="1">
    <source>
        <dbReference type="EMBL" id="SHK08794.1"/>
    </source>
</evidence>
<organism evidence="1 2">
    <name type="scientific">Nocardiopsis flavescens</name>
    <dbReference type="NCBI Taxonomy" id="758803"/>
    <lineage>
        <taxon>Bacteria</taxon>
        <taxon>Bacillati</taxon>
        <taxon>Actinomycetota</taxon>
        <taxon>Actinomycetes</taxon>
        <taxon>Streptosporangiales</taxon>
        <taxon>Nocardiopsidaceae</taxon>
        <taxon>Nocardiopsis</taxon>
    </lineage>
</organism>
<dbReference type="InterPro" id="IPR043767">
    <property type="entry name" value="DUF5713"/>
</dbReference>
<dbReference type="EMBL" id="FQZK01000013">
    <property type="protein sequence ID" value="SHK08794.1"/>
    <property type="molecule type" value="Genomic_DNA"/>
</dbReference>
<accession>A0A1M6PLF8</accession>
<dbReference type="AlphaFoldDB" id="A0A1M6PLF8"/>
<dbReference type="Pfam" id="PF18977">
    <property type="entry name" value="DUF5713"/>
    <property type="match status" value="1"/>
</dbReference>
<gene>
    <name evidence="1" type="ORF">SAMN05421803_113130</name>
</gene>
<sequence>MTDERTYLEGMVRDTYFPPDLVEKGQAILRALDTRLAADRPADLEALYTVTHAATEEFNALNEEFWERGSEIETVARDVIATDFLHIARAHGFTDADIEELVAPRDW</sequence>
<proteinExistence type="predicted"/>
<reference evidence="1 2" key="1">
    <citation type="submission" date="2016-11" db="EMBL/GenBank/DDBJ databases">
        <authorList>
            <person name="Jaros S."/>
            <person name="Januszkiewicz K."/>
            <person name="Wedrychowicz H."/>
        </authorList>
    </citation>
    <scope>NUCLEOTIDE SEQUENCE [LARGE SCALE GENOMIC DNA]</scope>
    <source>
        <strain evidence="1 2">CGMCC 4.5723</strain>
    </source>
</reference>